<proteinExistence type="predicted"/>
<dbReference type="AlphaFoldDB" id="A0A024H5L5"/>
<dbReference type="STRING" id="861266.ARTSIC4J27_3177"/>
<dbReference type="Proteomes" id="UP000035722">
    <property type="component" value="Unassembled WGS sequence"/>
</dbReference>
<accession>A0A024H5L5</accession>
<sequence length="106" mass="10555">MTETATATVTVTATATVTAEPVAPAVAAAPVPAPVAPVAALIPANAAGMNAEALDDELSALGFKKIVYNSNTGKTVLLLSNWTVTGIDNAGAEQSVDKAVVVHVTK</sequence>
<dbReference type="EMBL" id="CAQI01000048">
    <property type="protein sequence ID" value="CCQ47197.1"/>
    <property type="molecule type" value="Genomic_DNA"/>
</dbReference>
<gene>
    <name evidence="1" type="ORF">ARTSIC4J27_3177</name>
</gene>
<keyword evidence="2" id="KW-1185">Reference proteome</keyword>
<comment type="caution">
    <text evidence="1">The sequence shown here is derived from an EMBL/GenBank/DDBJ whole genome shotgun (WGS) entry which is preliminary data.</text>
</comment>
<protein>
    <recommendedName>
        <fullName evidence="3">PASTA domain-containing protein</fullName>
    </recommendedName>
</protein>
<reference evidence="2" key="1">
    <citation type="journal article" date="2014" name="Genome Announc.">
        <title>Genome Sequence of Arthrobacter siccitolerans 4J27, a Xeroprotectant-Producing Desiccation-Tolerant Microorganism.</title>
        <authorList>
            <person name="Manzanera M."/>
            <person name="Santa-Cruz-Calvo L."/>
            <person name="Vilchez J.I."/>
            <person name="Garcia-Fontana C."/>
            <person name="Silva-Castro G.A."/>
            <person name="Calvo C."/>
            <person name="Gonzalez-Lopez J."/>
        </authorList>
    </citation>
    <scope>NUCLEOTIDE SEQUENCE [LARGE SCALE GENOMIC DNA]</scope>
    <source>
        <strain evidence="2">4J27</strain>
    </source>
</reference>
<name>A0A024H5L5_9MICC</name>
<evidence type="ECO:0000313" key="1">
    <source>
        <dbReference type="EMBL" id="CCQ47197.1"/>
    </source>
</evidence>
<evidence type="ECO:0008006" key="3">
    <source>
        <dbReference type="Google" id="ProtNLM"/>
    </source>
</evidence>
<organism evidence="1 2">
    <name type="scientific">Pseudarthrobacter siccitolerans</name>
    <dbReference type="NCBI Taxonomy" id="861266"/>
    <lineage>
        <taxon>Bacteria</taxon>
        <taxon>Bacillati</taxon>
        <taxon>Actinomycetota</taxon>
        <taxon>Actinomycetes</taxon>
        <taxon>Micrococcales</taxon>
        <taxon>Micrococcaceae</taxon>
        <taxon>Pseudarthrobacter</taxon>
    </lineage>
</organism>
<evidence type="ECO:0000313" key="2">
    <source>
        <dbReference type="Proteomes" id="UP000035722"/>
    </source>
</evidence>